<dbReference type="EMBL" id="AP027079">
    <property type="protein sequence ID" value="BDU70547.1"/>
    <property type="molecule type" value="Genomic_DNA"/>
</dbReference>
<evidence type="ECO:0000256" key="3">
    <source>
        <dbReference type="ARBA" id="ARBA00022801"/>
    </source>
</evidence>
<keyword evidence="4" id="KW-0694">RNA-binding</keyword>
<dbReference type="InterPro" id="IPR001328">
    <property type="entry name" value="Pept_tRNA_hydro"/>
</dbReference>
<keyword evidence="2" id="KW-0820">tRNA-binding</keyword>
<dbReference type="CDD" id="cd00462">
    <property type="entry name" value="PTH"/>
    <property type="match status" value="1"/>
</dbReference>
<reference evidence="9" key="1">
    <citation type="journal article" date="2023" name="Int. J. Syst. Evol. Microbiol.">
        <title>Mesoterricola silvestris gen. nov., sp. nov., Mesoterricola sediminis sp. nov., Geothrix oryzae sp. nov., Geothrix edaphica sp. nov., Geothrix rubra sp. nov., and Geothrix limicola sp. nov., six novel members of Acidobacteriota isolated from soils.</title>
        <authorList>
            <person name="Itoh H."/>
            <person name="Sugisawa Y."/>
            <person name="Mise K."/>
            <person name="Xu Z."/>
            <person name="Kuniyasu M."/>
            <person name="Ushijima N."/>
            <person name="Kawano K."/>
            <person name="Kobayashi E."/>
            <person name="Shiratori Y."/>
            <person name="Masuda Y."/>
            <person name="Senoo K."/>
        </authorList>
    </citation>
    <scope>NUCLEOTIDE SEQUENCE [LARGE SCALE GENOMIC DNA]</scope>
    <source>
        <strain evidence="9">Red222</strain>
    </source>
</reference>
<protein>
    <recommendedName>
        <fullName evidence="6">Peptidyl-tRNA hydrolase</fullName>
        <ecNumber evidence="1">3.1.1.29</ecNumber>
    </recommendedName>
</protein>
<dbReference type="InterPro" id="IPR018171">
    <property type="entry name" value="Pept_tRNA_hydro_CS"/>
</dbReference>
<keyword evidence="9" id="KW-1185">Reference proteome</keyword>
<accession>A0ABM8DTW4</accession>
<gene>
    <name evidence="8" type="primary">pth</name>
    <name evidence="8" type="ORF">GETHOR_26480</name>
</gene>
<keyword evidence="3 8" id="KW-0378">Hydrolase</keyword>
<dbReference type="PANTHER" id="PTHR17224:SF1">
    <property type="entry name" value="PEPTIDYL-TRNA HYDROLASE"/>
    <property type="match status" value="1"/>
</dbReference>
<feature type="compositionally biased region" description="Gly residues" evidence="7">
    <location>
        <begin position="191"/>
        <end position="202"/>
    </location>
</feature>
<evidence type="ECO:0000256" key="4">
    <source>
        <dbReference type="ARBA" id="ARBA00022884"/>
    </source>
</evidence>
<proteinExistence type="inferred from homology"/>
<dbReference type="SUPFAM" id="SSF53178">
    <property type="entry name" value="Peptidyl-tRNA hydrolase-like"/>
    <property type="match status" value="1"/>
</dbReference>
<feature type="region of interest" description="Disordered" evidence="7">
    <location>
        <begin position="183"/>
        <end position="202"/>
    </location>
</feature>
<organism evidence="8 9">
    <name type="scientific">Geothrix oryzae</name>
    <dbReference type="NCBI Taxonomy" id="2927975"/>
    <lineage>
        <taxon>Bacteria</taxon>
        <taxon>Pseudomonadati</taxon>
        <taxon>Acidobacteriota</taxon>
        <taxon>Holophagae</taxon>
        <taxon>Holophagales</taxon>
        <taxon>Holophagaceae</taxon>
        <taxon>Geothrix</taxon>
    </lineage>
</organism>
<sequence>MWTLVPLGNPGPDYQDTRHNLGRLLLQRWMADRNLAPAPSRRFPSGALYPLTDRLQALVPNTYMNLSGEACAQAESAGIYPRRLILLYDDKDLPLGTGRFRLNGSDGGHNGLRSVFECLGTQDIARLRLGIGPFQRPLVDFVLGHWTDPEWERIEAQDAPFARFLERLGATEDLGGLANQVNPAEFWGQSGNPGPGSGDETA</sequence>
<evidence type="ECO:0000313" key="9">
    <source>
        <dbReference type="Proteomes" id="UP001242010"/>
    </source>
</evidence>
<evidence type="ECO:0000256" key="6">
    <source>
        <dbReference type="ARBA" id="ARBA00050038"/>
    </source>
</evidence>
<dbReference type="GO" id="GO:0016787">
    <property type="term" value="F:hydrolase activity"/>
    <property type="evidence" value="ECO:0007669"/>
    <property type="project" value="UniProtKB-KW"/>
</dbReference>
<evidence type="ECO:0000256" key="5">
    <source>
        <dbReference type="ARBA" id="ARBA00038063"/>
    </source>
</evidence>
<dbReference type="Proteomes" id="UP001242010">
    <property type="component" value="Chromosome"/>
</dbReference>
<dbReference type="NCBIfam" id="TIGR00447">
    <property type="entry name" value="pth"/>
    <property type="match status" value="1"/>
</dbReference>
<dbReference type="PANTHER" id="PTHR17224">
    <property type="entry name" value="PEPTIDYL-TRNA HYDROLASE"/>
    <property type="match status" value="1"/>
</dbReference>
<dbReference type="Pfam" id="PF01195">
    <property type="entry name" value="Pept_tRNA_hydro"/>
    <property type="match status" value="1"/>
</dbReference>
<evidence type="ECO:0000256" key="7">
    <source>
        <dbReference type="SAM" id="MobiDB-lite"/>
    </source>
</evidence>
<name>A0ABM8DTW4_9BACT</name>
<evidence type="ECO:0000313" key="8">
    <source>
        <dbReference type="EMBL" id="BDU70547.1"/>
    </source>
</evidence>
<comment type="similarity">
    <text evidence="5">Belongs to the PTH family.</text>
</comment>
<dbReference type="Gene3D" id="3.40.50.1470">
    <property type="entry name" value="Peptidyl-tRNA hydrolase"/>
    <property type="match status" value="1"/>
</dbReference>
<dbReference type="PROSITE" id="PS01196">
    <property type="entry name" value="PEPT_TRNA_HYDROL_2"/>
    <property type="match status" value="1"/>
</dbReference>
<evidence type="ECO:0000256" key="2">
    <source>
        <dbReference type="ARBA" id="ARBA00022555"/>
    </source>
</evidence>
<dbReference type="EC" id="3.1.1.29" evidence="1"/>
<evidence type="ECO:0000256" key="1">
    <source>
        <dbReference type="ARBA" id="ARBA00013260"/>
    </source>
</evidence>
<dbReference type="InterPro" id="IPR036416">
    <property type="entry name" value="Pept_tRNA_hydro_sf"/>
</dbReference>